<organism evidence="2 3">
    <name type="scientific">Spirosoma flavum</name>
    <dbReference type="NCBI Taxonomy" id="2048557"/>
    <lineage>
        <taxon>Bacteria</taxon>
        <taxon>Pseudomonadati</taxon>
        <taxon>Bacteroidota</taxon>
        <taxon>Cytophagia</taxon>
        <taxon>Cytophagales</taxon>
        <taxon>Cytophagaceae</taxon>
        <taxon>Spirosoma</taxon>
    </lineage>
</organism>
<gene>
    <name evidence="2" type="ORF">ACFS25_12425</name>
</gene>
<evidence type="ECO:0000313" key="3">
    <source>
        <dbReference type="Proteomes" id="UP001597512"/>
    </source>
</evidence>
<dbReference type="Proteomes" id="UP001597512">
    <property type="component" value="Unassembled WGS sequence"/>
</dbReference>
<name>A0ABW6AGN9_9BACT</name>
<dbReference type="RefSeq" id="WP_381500720.1">
    <property type="nucleotide sequence ID" value="NZ_JBHUOM010000002.1"/>
</dbReference>
<reference evidence="3" key="1">
    <citation type="journal article" date="2019" name="Int. J. Syst. Evol. Microbiol.">
        <title>The Global Catalogue of Microorganisms (GCM) 10K type strain sequencing project: providing services to taxonomists for standard genome sequencing and annotation.</title>
        <authorList>
            <consortium name="The Broad Institute Genomics Platform"/>
            <consortium name="The Broad Institute Genome Sequencing Center for Infectious Disease"/>
            <person name="Wu L."/>
            <person name="Ma J."/>
        </authorList>
    </citation>
    <scope>NUCLEOTIDE SEQUENCE [LARGE SCALE GENOMIC DNA]</scope>
    <source>
        <strain evidence="3">KCTC 52490</strain>
    </source>
</reference>
<keyword evidence="3" id="KW-1185">Reference proteome</keyword>
<dbReference type="EMBL" id="JBHUOM010000002">
    <property type="protein sequence ID" value="MFD2934591.1"/>
    <property type="molecule type" value="Genomic_DNA"/>
</dbReference>
<evidence type="ECO:0008006" key="4">
    <source>
        <dbReference type="Google" id="ProtNLM"/>
    </source>
</evidence>
<proteinExistence type="predicted"/>
<evidence type="ECO:0000313" key="2">
    <source>
        <dbReference type="EMBL" id="MFD2934591.1"/>
    </source>
</evidence>
<sequence length="92" mass="10162">MKQVFSTIWEFIKGNSSRFIWELVAVAIGISVTWLISTLTGQGDLKACQDERATLLQEKASAQSFADSVKWSAVQVLDLSTCGRNKTSHTQP</sequence>
<accession>A0ABW6AGN9</accession>
<protein>
    <recommendedName>
        <fullName evidence="4">YtxH domain-containing protein</fullName>
    </recommendedName>
</protein>
<feature type="transmembrane region" description="Helical" evidence="1">
    <location>
        <begin position="19"/>
        <end position="36"/>
    </location>
</feature>
<keyword evidence="1" id="KW-0812">Transmembrane</keyword>
<evidence type="ECO:0000256" key="1">
    <source>
        <dbReference type="SAM" id="Phobius"/>
    </source>
</evidence>
<keyword evidence="1" id="KW-0472">Membrane</keyword>
<keyword evidence="1" id="KW-1133">Transmembrane helix</keyword>
<comment type="caution">
    <text evidence="2">The sequence shown here is derived from an EMBL/GenBank/DDBJ whole genome shotgun (WGS) entry which is preliminary data.</text>
</comment>